<reference evidence="3" key="1">
    <citation type="submission" date="2016-10" db="EMBL/GenBank/DDBJ databases">
        <authorList>
            <person name="Varghese N."/>
            <person name="Submissions S."/>
        </authorList>
    </citation>
    <scope>NUCLEOTIDE SEQUENCE [LARGE SCALE GENOMIC DNA]</scope>
    <source>
        <strain evidence="3">CGMCC 1.8946</strain>
    </source>
</reference>
<dbReference type="EMBL" id="FMTT01000057">
    <property type="protein sequence ID" value="SCW82146.1"/>
    <property type="molecule type" value="Genomic_DNA"/>
</dbReference>
<keyword evidence="1" id="KW-0732">Signal</keyword>
<gene>
    <name evidence="2" type="ORF">SAMN04487970_10572</name>
</gene>
<protein>
    <recommendedName>
        <fullName evidence="4">Toxin ETX/toxin MTX2</fullName>
    </recommendedName>
</protein>
<evidence type="ECO:0008006" key="4">
    <source>
        <dbReference type="Google" id="ProtNLM"/>
    </source>
</evidence>
<dbReference type="AlphaFoldDB" id="A0A1G4TL93"/>
<dbReference type="Proteomes" id="UP000198601">
    <property type="component" value="Unassembled WGS sequence"/>
</dbReference>
<evidence type="ECO:0000313" key="2">
    <source>
        <dbReference type="EMBL" id="SCW82146.1"/>
    </source>
</evidence>
<dbReference type="RefSeq" id="WP_090676230.1">
    <property type="nucleotide sequence ID" value="NZ_FMTT01000057.1"/>
</dbReference>
<name>A0A1G4TL93_9BACL</name>
<organism evidence="2 3">
    <name type="scientific">Paenibacillus tianmuensis</name>
    <dbReference type="NCBI Taxonomy" id="624147"/>
    <lineage>
        <taxon>Bacteria</taxon>
        <taxon>Bacillati</taxon>
        <taxon>Bacillota</taxon>
        <taxon>Bacilli</taxon>
        <taxon>Bacillales</taxon>
        <taxon>Paenibacillaceae</taxon>
        <taxon>Paenibacillus</taxon>
    </lineage>
</organism>
<sequence>MIKRSAKVLLQFALVAVLTFSAAVGNAAEKPELAKEEKKVAKSWRVTDNGLVEIPEAEVQKLRDEASLNEQKRESAKRNFIANKSIYNSSENVQAFKSCWSSTCEWDVYKQSSTYLAPRGQLRKRVTPAVHNGGEVQFQVQEQYQYSLNLTLTGKIKEALDIALGGSWSKATSYTRNMVVKAPEGKYAWFEFTPMMTNSYGVMEHWENSYSTNWKDIMRGTDFVDLWMTNVVGGFQDGILEQIISDSPPSN</sequence>
<feature type="signal peptide" evidence="1">
    <location>
        <begin position="1"/>
        <end position="27"/>
    </location>
</feature>
<proteinExistence type="predicted"/>
<feature type="chain" id="PRO_5011723490" description="Toxin ETX/toxin MTX2" evidence="1">
    <location>
        <begin position="28"/>
        <end position="251"/>
    </location>
</feature>
<keyword evidence="3" id="KW-1185">Reference proteome</keyword>
<dbReference type="OrthoDB" id="2601703at2"/>
<accession>A0A1G4TL93</accession>
<evidence type="ECO:0000256" key="1">
    <source>
        <dbReference type="SAM" id="SignalP"/>
    </source>
</evidence>
<evidence type="ECO:0000313" key="3">
    <source>
        <dbReference type="Proteomes" id="UP000198601"/>
    </source>
</evidence>